<sequence length="301" mass="32333">MERKKAVFILNPSSGKARAETYREQCVQVLLGMGYSVEVRSTEKEGDATAFAREAAMSGCALVVAMGGDGTVNEAINGLASEEERPDFALIPLGTVNDFARALSIPLDPEEAIRRLPEFVARPTDIGLAGGHYFMNILAVGSLAEGVMDVPVEEKTRFGPLAYAAHGFQTLLSDEGNRFTITHDGGKWTGQASLVLAALTNSVGGFEKMNPDARTDDGLLHLTVIKHIRLQGLLKMSVSLLLGKLQEEGAVEKIRTTRAQIESDEPLACNIDGDEGGATPLKIEVLFRHLKILAPDTTEGE</sequence>
<evidence type="ECO:0000256" key="12">
    <source>
        <dbReference type="ARBA" id="ARBA00023264"/>
    </source>
</evidence>
<dbReference type="InterPro" id="IPR016064">
    <property type="entry name" value="NAD/diacylglycerol_kinase_sf"/>
</dbReference>
<keyword evidence="5" id="KW-0479">Metal-binding</keyword>
<evidence type="ECO:0000256" key="3">
    <source>
        <dbReference type="ARBA" id="ARBA00022516"/>
    </source>
</evidence>
<dbReference type="GO" id="GO:0005886">
    <property type="term" value="C:plasma membrane"/>
    <property type="evidence" value="ECO:0007669"/>
    <property type="project" value="TreeGrafter"/>
</dbReference>
<dbReference type="SUPFAM" id="SSF111331">
    <property type="entry name" value="NAD kinase/diacylglycerol kinase-like"/>
    <property type="match status" value="1"/>
</dbReference>
<dbReference type="InterPro" id="IPR045540">
    <property type="entry name" value="YegS/DAGK_C"/>
</dbReference>
<comment type="cofactor">
    <cofactor evidence="1">
        <name>Mg(2+)</name>
        <dbReference type="ChEBI" id="CHEBI:18420"/>
    </cofactor>
</comment>
<evidence type="ECO:0000313" key="15">
    <source>
        <dbReference type="Proteomes" id="UP000076490"/>
    </source>
</evidence>
<keyword evidence="4" id="KW-0808">Transferase</keyword>
<gene>
    <name evidence="14" type="ORF">AV656_10455</name>
</gene>
<dbReference type="Gene3D" id="3.40.50.10330">
    <property type="entry name" value="Probable inorganic polyphosphate/atp-NAD kinase, domain 1"/>
    <property type="match status" value="1"/>
</dbReference>
<keyword evidence="10" id="KW-0443">Lipid metabolism</keyword>
<dbReference type="OrthoDB" id="142078at2"/>
<evidence type="ECO:0000256" key="9">
    <source>
        <dbReference type="ARBA" id="ARBA00022842"/>
    </source>
</evidence>
<organism evidence="14 15">
    <name type="scientific">Bhargavaea cecembensis</name>
    <dbReference type="NCBI Taxonomy" id="394098"/>
    <lineage>
        <taxon>Bacteria</taxon>
        <taxon>Bacillati</taxon>
        <taxon>Bacillota</taxon>
        <taxon>Bacilli</taxon>
        <taxon>Bacillales</taxon>
        <taxon>Caryophanaceae</taxon>
        <taxon>Bhargavaea</taxon>
    </lineage>
</organism>
<dbReference type="Pfam" id="PF00781">
    <property type="entry name" value="DAGK_cat"/>
    <property type="match status" value="1"/>
</dbReference>
<protein>
    <submittedName>
        <fullName evidence="14">Diacylglycerol kinase</fullName>
    </submittedName>
</protein>
<dbReference type="Proteomes" id="UP000076490">
    <property type="component" value="Unassembled WGS sequence"/>
</dbReference>
<proteinExistence type="inferred from homology"/>
<reference evidence="14 15" key="1">
    <citation type="submission" date="2016-01" db="EMBL/GenBank/DDBJ databases">
        <title>Whole genome sequencing of Bhargavaea cecembensis T14.</title>
        <authorList>
            <person name="Hong K.W."/>
        </authorList>
    </citation>
    <scope>NUCLEOTIDE SEQUENCE [LARGE SCALE GENOMIC DNA]</scope>
    <source>
        <strain evidence="14 15">T14</strain>
    </source>
</reference>
<evidence type="ECO:0000256" key="6">
    <source>
        <dbReference type="ARBA" id="ARBA00022741"/>
    </source>
</evidence>
<dbReference type="GO" id="GO:0046872">
    <property type="term" value="F:metal ion binding"/>
    <property type="evidence" value="ECO:0007669"/>
    <property type="project" value="UniProtKB-KW"/>
</dbReference>
<evidence type="ECO:0000256" key="7">
    <source>
        <dbReference type="ARBA" id="ARBA00022777"/>
    </source>
</evidence>
<keyword evidence="12" id="KW-1208">Phospholipid metabolism</keyword>
<dbReference type="GO" id="GO:0005524">
    <property type="term" value="F:ATP binding"/>
    <property type="evidence" value="ECO:0007669"/>
    <property type="project" value="UniProtKB-KW"/>
</dbReference>
<dbReference type="GO" id="GO:0008654">
    <property type="term" value="P:phospholipid biosynthetic process"/>
    <property type="evidence" value="ECO:0007669"/>
    <property type="project" value="UniProtKB-KW"/>
</dbReference>
<evidence type="ECO:0000256" key="5">
    <source>
        <dbReference type="ARBA" id="ARBA00022723"/>
    </source>
</evidence>
<dbReference type="SMART" id="SM00046">
    <property type="entry name" value="DAGKc"/>
    <property type="match status" value="1"/>
</dbReference>
<name>A0A161RGD5_9BACL</name>
<dbReference type="InterPro" id="IPR005218">
    <property type="entry name" value="Diacylglycerol/lipid_kinase"/>
</dbReference>
<evidence type="ECO:0000313" key="14">
    <source>
        <dbReference type="EMBL" id="KZE36998.1"/>
    </source>
</evidence>
<evidence type="ECO:0000256" key="11">
    <source>
        <dbReference type="ARBA" id="ARBA00023209"/>
    </source>
</evidence>
<evidence type="ECO:0000256" key="4">
    <source>
        <dbReference type="ARBA" id="ARBA00022679"/>
    </source>
</evidence>
<dbReference type="InterPro" id="IPR017438">
    <property type="entry name" value="ATP-NAD_kinase_N"/>
</dbReference>
<keyword evidence="7 14" id="KW-0418">Kinase</keyword>
<dbReference type="InterPro" id="IPR050187">
    <property type="entry name" value="Lipid_Phosphate_FormReg"/>
</dbReference>
<dbReference type="Pfam" id="PF19279">
    <property type="entry name" value="YegS_C"/>
    <property type="match status" value="1"/>
</dbReference>
<keyword evidence="3" id="KW-0444">Lipid biosynthesis</keyword>
<dbReference type="Gene3D" id="2.60.200.40">
    <property type="match status" value="1"/>
</dbReference>
<accession>A0A161RGD5</accession>
<comment type="caution">
    <text evidence="14">The sequence shown here is derived from an EMBL/GenBank/DDBJ whole genome shotgun (WGS) entry which is preliminary data.</text>
</comment>
<evidence type="ECO:0000256" key="10">
    <source>
        <dbReference type="ARBA" id="ARBA00023098"/>
    </source>
</evidence>
<comment type="similarity">
    <text evidence="2">Belongs to the diacylglycerol/lipid kinase family.</text>
</comment>
<keyword evidence="6" id="KW-0547">Nucleotide-binding</keyword>
<evidence type="ECO:0000256" key="1">
    <source>
        <dbReference type="ARBA" id="ARBA00001946"/>
    </source>
</evidence>
<dbReference type="PANTHER" id="PTHR12358">
    <property type="entry name" value="SPHINGOSINE KINASE"/>
    <property type="match status" value="1"/>
</dbReference>
<dbReference type="EMBL" id="LQNT01000011">
    <property type="protein sequence ID" value="KZE36998.1"/>
    <property type="molecule type" value="Genomic_DNA"/>
</dbReference>
<dbReference type="InterPro" id="IPR001206">
    <property type="entry name" value="Diacylglycerol_kinase_cat_dom"/>
</dbReference>
<evidence type="ECO:0000259" key="13">
    <source>
        <dbReference type="PROSITE" id="PS50146"/>
    </source>
</evidence>
<keyword evidence="9" id="KW-0460">Magnesium</keyword>
<dbReference type="GO" id="GO:0004143">
    <property type="term" value="F:ATP-dependent diacylglycerol kinase activity"/>
    <property type="evidence" value="ECO:0007669"/>
    <property type="project" value="TreeGrafter"/>
</dbReference>
<dbReference type="AlphaFoldDB" id="A0A161RGD5"/>
<feature type="domain" description="DAGKc" evidence="13">
    <location>
        <begin position="1"/>
        <end position="133"/>
    </location>
</feature>
<dbReference type="PANTHER" id="PTHR12358:SF106">
    <property type="entry name" value="LIPID KINASE YEGS"/>
    <property type="match status" value="1"/>
</dbReference>
<dbReference type="RefSeq" id="WP_063181826.1">
    <property type="nucleotide sequence ID" value="NZ_LQNT01000011.1"/>
</dbReference>
<dbReference type="PROSITE" id="PS50146">
    <property type="entry name" value="DAGK"/>
    <property type="match status" value="1"/>
</dbReference>
<dbReference type="NCBIfam" id="TIGR00147">
    <property type="entry name" value="YegS/Rv2252/BmrU family lipid kinase"/>
    <property type="match status" value="1"/>
</dbReference>
<keyword evidence="8" id="KW-0067">ATP-binding</keyword>
<keyword evidence="11" id="KW-0594">Phospholipid biosynthesis</keyword>
<evidence type="ECO:0000256" key="8">
    <source>
        <dbReference type="ARBA" id="ARBA00022840"/>
    </source>
</evidence>
<evidence type="ECO:0000256" key="2">
    <source>
        <dbReference type="ARBA" id="ARBA00005983"/>
    </source>
</evidence>